<keyword evidence="1" id="KW-0812">Transmembrane</keyword>
<name>A0A0C5PW26_MYTGA</name>
<keyword evidence="1" id="KW-1133">Transmembrane helix</keyword>
<feature type="domain" description="MACPF" evidence="3">
    <location>
        <begin position="12"/>
        <end position="345"/>
    </location>
</feature>
<dbReference type="SMART" id="SM00457">
    <property type="entry name" value="MACPF"/>
    <property type="match status" value="1"/>
</dbReference>
<organism evidence="4">
    <name type="scientific">Mytilus galloprovincialis</name>
    <name type="common">Mediterranean mussel</name>
    <dbReference type="NCBI Taxonomy" id="29158"/>
    <lineage>
        <taxon>Eukaryota</taxon>
        <taxon>Metazoa</taxon>
        <taxon>Spiralia</taxon>
        <taxon>Lophotrochozoa</taxon>
        <taxon>Mollusca</taxon>
        <taxon>Bivalvia</taxon>
        <taxon>Autobranchia</taxon>
        <taxon>Pteriomorphia</taxon>
        <taxon>Mytilida</taxon>
        <taxon>Mytiloidea</taxon>
        <taxon>Mytilidae</taxon>
        <taxon>Mytilinae</taxon>
        <taxon>Mytilus</taxon>
    </lineage>
</organism>
<reference evidence="4" key="1">
    <citation type="journal article" date="2015" name="Fish Shellfish Immunol.">
        <title>An updated molecular basis for mussel immunity.</title>
        <authorList>
            <person name="Gerdol M."/>
            <person name="Venier P."/>
        </authorList>
    </citation>
    <scope>NUCLEOTIDE SEQUENCE</scope>
</reference>
<dbReference type="InterPro" id="IPR039707">
    <property type="entry name" value="MPEG1"/>
</dbReference>
<evidence type="ECO:0000256" key="1">
    <source>
        <dbReference type="SAM" id="Phobius"/>
    </source>
</evidence>
<evidence type="ECO:0000256" key="2">
    <source>
        <dbReference type="SAM" id="SignalP"/>
    </source>
</evidence>
<dbReference type="EMBL" id="KP125923">
    <property type="protein sequence ID" value="AJQ21518.1"/>
    <property type="molecule type" value="mRNA"/>
</dbReference>
<accession>A0A0C5PW26</accession>
<evidence type="ECO:0000313" key="4">
    <source>
        <dbReference type="EMBL" id="AJQ21518.1"/>
    </source>
</evidence>
<dbReference type="GO" id="GO:0030670">
    <property type="term" value="C:phagocytic vesicle membrane"/>
    <property type="evidence" value="ECO:0007669"/>
    <property type="project" value="UniProtKB-SubCell"/>
</dbReference>
<dbReference type="GO" id="GO:0045087">
    <property type="term" value="P:innate immune response"/>
    <property type="evidence" value="ECO:0007669"/>
    <property type="project" value="UniProtKB-KW"/>
</dbReference>
<dbReference type="GO" id="GO:0002250">
    <property type="term" value="P:adaptive immune response"/>
    <property type="evidence" value="ECO:0007669"/>
    <property type="project" value="UniProtKB-KW"/>
</dbReference>
<feature type="chain" id="PRO_5002181253" evidence="2">
    <location>
        <begin position="21"/>
        <end position="718"/>
    </location>
</feature>
<protein>
    <submittedName>
        <fullName evidence="4">MACPF domain-containing protein 3</fullName>
    </submittedName>
</protein>
<proteinExistence type="evidence at transcript level"/>
<dbReference type="PANTHER" id="PTHR31463">
    <property type="entry name" value="MACROPHAGE-EXPRESSED GENE 1 PROTEIN"/>
    <property type="match status" value="1"/>
</dbReference>
<dbReference type="PANTHER" id="PTHR31463:SF1">
    <property type="entry name" value="MACROPHAGE-EXPRESSED GENE 1 PROTEIN"/>
    <property type="match status" value="1"/>
</dbReference>
<dbReference type="SMR" id="A0A0C5PW26"/>
<evidence type="ECO:0000259" key="3">
    <source>
        <dbReference type="PROSITE" id="PS51412"/>
    </source>
</evidence>
<dbReference type="AlphaFoldDB" id="A0A0C5PW26"/>
<feature type="signal peptide" evidence="2">
    <location>
        <begin position="1"/>
        <end position="20"/>
    </location>
</feature>
<sequence length="718" mass="79538">MMKVKLLFSVVLTITCFIEGHTLSTVRDCLGTSLTNYEYANLPGIGWDNLLNENRGKIIQYKYSQCKTTDDGLYLIPDNVFVLQVKSSSVDIFSEIIDNWKNYTSATSKSINVGGNVGIPFIFDIHGSYSSEYQEVKTNQISDNSMTVRVGARYEKYVSKLLTEIDLDDAFRDRVLTIADNLLSGQKHTARYESQLLIRDFGTHVVTSVNAGALIYKIEQLNRTAVQNSDMHRSDIAKSAGFSFFGSGIEYNHASSTSDTTVTKYLNLRTHSSVRTHGGPLFKPVNFSINEWVDGIGNNLATIDRSGDPLNLVINSNNFAQLPISVLQKTASMVEESIATYYKYNTIKGCTNVNSPNFNYIANIDDGSCDAAGVNLTFDGVYQTCSYNGDLSENLCDALTTKNPQTNGYACTDGYQPIPLFSGNTSNTETTQECHDYFIFWKKCQNIPHYGFANYQSYWCAAVKDNVRESSGYLFGGLFTTVYPNPLTNAHDCPPTFTPLHIASDTTICVSDDYENSEKYSIPFGGFFSCQQGNPLANKYYTAAPPPKTCPSGYSEHLATIDEGCEVNYCTKTKSPVLSSQIKSPPFILQRLERNDNSSYIISNKGTSWTSINLVPANFSGFSENVKGWITGDGDFLDMNELLTTRNGVKESQAEFSELPKEKLKSKSATKEGNGSRKMSLFEIAIVATVSVILTLICILVVIGVFCKISKKRNQKVE</sequence>
<feature type="transmembrane region" description="Helical" evidence="1">
    <location>
        <begin position="684"/>
        <end position="706"/>
    </location>
</feature>
<dbReference type="Pfam" id="PF01823">
    <property type="entry name" value="MACPF"/>
    <property type="match status" value="1"/>
</dbReference>
<keyword evidence="2" id="KW-0732">Signal</keyword>
<dbReference type="InterPro" id="IPR020864">
    <property type="entry name" value="MACPF"/>
</dbReference>
<keyword evidence="1" id="KW-0472">Membrane</keyword>
<dbReference type="PROSITE" id="PS51412">
    <property type="entry name" value="MACPF_2"/>
    <property type="match status" value="1"/>
</dbReference>
<dbReference type="CDD" id="cd22579">
    <property type="entry name" value="MPEG1_P2"/>
    <property type="match status" value="1"/>
</dbReference>